<protein>
    <submittedName>
        <fullName evidence="1">Uncharacterized protein</fullName>
    </submittedName>
</protein>
<dbReference type="PANTHER" id="PTHR33198:SF20">
    <property type="entry name" value="RETROTRANSPOSON GAG DOMAIN-CONTAINING PROTEIN"/>
    <property type="match status" value="1"/>
</dbReference>
<proteinExistence type="predicted"/>
<accession>A0AAV7M8E1</accession>
<dbReference type="EMBL" id="JANPWB010000014">
    <property type="protein sequence ID" value="KAJ1097393.1"/>
    <property type="molecule type" value="Genomic_DNA"/>
</dbReference>
<dbReference type="AlphaFoldDB" id="A0AAV7M8E1"/>
<evidence type="ECO:0000313" key="2">
    <source>
        <dbReference type="Proteomes" id="UP001066276"/>
    </source>
</evidence>
<comment type="caution">
    <text evidence="1">The sequence shown here is derived from an EMBL/GenBank/DDBJ whole genome shotgun (WGS) entry which is preliminary data.</text>
</comment>
<evidence type="ECO:0000313" key="1">
    <source>
        <dbReference type="EMBL" id="KAJ1097393.1"/>
    </source>
</evidence>
<keyword evidence="2" id="KW-1185">Reference proteome</keyword>
<dbReference type="PANTHER" id="PTHR33198">
    <property type="entry name" value="ANK_REP_REGION DOMAIN-CONTAINING PROTEIN-RELATED"/>
    <property type="match status" value="1"/>
</dbReference>
<name>A0AAV7M8E1_PLEWA</name>
<gene>
    <name evidence="1" type="ORF">NDU88_002513</name>
</gene>
<sequence>MKGSQVTDPVQQLIALHNLIGKEVEQIIKELPTDTASSYQGVRKALNRKFLHKSNIDYECYSFNLAYQEKDESMGEFISRLKRVARYCTFDMFTTEDALYLRIIEGCKFTSLRRRLLTKRYLLDEIEEMTTVNDQAN</sequence>
<reference evidence="1" key="1">
    <citation type="journal article" date="2022" name="bioRxiv">
        <title>Sequencing and chromosome-scale assembly of the giantPleurodeles waltlgenome.</title>
        <authorList>
            <person name="Brown T."/>
            <person name="Elewa A."/>
            <person name="Iarovenko S."/>
            <person name="Subramanian E."/>
            <person name="Araus A.J."/>
            <person name="Petzold A."/>
            <person name="Susuki M."/>
            <person name="Suzuki K.-i.T."/>
            <person name="Hayashi T."/>
            <person name="Toyoda A."/>
            <person name="Oliveira C."/>
            <person name="Osipova E."/>
            <person name="Leigh N.D."/>
            <person name="Simon A."/>
            <person name="Yun M.H."/>
        </authorList>
    </citation>
    <scope>NUCLEOTIDE SEQUENCE</scope>
    <source>
        <strain evidence="1">20211129_DDA</strain>
        <tissue evidence="1">Liver</tissue>
    </source>
</reference>
<dbReference type="Proteomes" id="UP001066276">
    <property type="component" value="Chromosome 10"/>
</dbReference>
<organism evidence="1 2">
    <name type="scientific">Pleurodeles waltl</name>
    <name type="common">Iberian ribbed newt</name>
    <dbReference type="NCBI Taxonomy" id="8319"/>
    <lineage>
        <taxon>Eukaryota</taxon>
        <taxon>Metazoa</taxon>
        <taxon>Chordata</taxon>
        <taxon>Craniata</taxon>
        <taxon>Vertebrata</taxon>
        <taxon>Euteleostomi</taxon>
        <taxon>Amphibia</taxon>
        <taxon>Batrachia</taxon>
        <taxon>Caudata</taxon>
        <taxon>Salamandroidea</taxon>
        <taxon>Salamandridae</taxon>
        <taxon>Pleurodelinae</taxon>
        <taxon>Pleurodeles</taxon>
    </lineage>
</organism>